<name>Q210I8_RHOPB</name>
<dbReference type="AlphaFoldDB" id="Q210I8"/>
<reference evidence="1" key="1">
    <citation type="submission" date="2006-03" db="EMBL/GenBank/DDBJ databases">
        <title>Complete sequence of Rhodopseudomonas palustris BisB18.</title>
        <authorList>
            <consortium name="US DOE Joint Genome Institute"/>
            <person name="Copeland A."/>
            <person name="Lucas S."/>
            <person name="Lapidus A."/>
            <person name="Barry K."/>
            <person name="Detter J.C."/>
            <person name="Glavina del Rio T."/>
            <person name="Hammon N."/>
            <person name="Israni S."/>
            <person name="Dalin E."/>
            <person name="Tice H."/>
            <person name="Pitluck S."/>
            <person name="Chain P."/>
            <person name="Malfatti S."/>
            <person name="Shin M."/>
            <person name="Vergez L."/>
            <person name="Schmutz J."/>
            <person name="Larimer F."/>
            <person name="Land M."/>
            <person name="Hauser L."/>
            <person name="Pelletier D.A."/>
            <person name="Kyrpides N."/>
            <person name="Anderson I."/>
            <person name="Oda Y."/>
            <person name="Harwood C.S."/>
            <person name="Richardson P."/>
        </authorList>
    </citation>
    <scope>NUCLEOTIDE SEQUENCE [LARGE SCALE GENOMIC DNA]</scope>
    <source>
        <strain evidence="1">BisB18</strain>
    </source>
</reference>
<dbReference type="EMBL" id="CP000301">
    <property type="protein sequence ID" value="ABD89198.1"/>
    <property type="molecule type" value="Genomic_DNA"/>
</dbReference>
<accession>Q210I8</accession>
<evidence type="ECO:0000313" key="1">
    <source>
        <dbReference type="EMBL" id="ABD89198.1"/>
    </source>
</evidence>
<protein>
    <submittedName>
        <fullName evidence="1">Uncharacterized protein</fullName>
    </submittedName>
</protein>
<dbReference type="HOGENOM" id="CLU_2587436_0_0_5"/>
<dbReference type="KEGG" id="rpc:RPC_3663"/>
<proteinExistence type="predicted"/>
<gene>
    <name evidence="1" type="ordered locus">RPC_3663</name>
</gene>
<dbReference type="STRING" id="316056.RPC_3663"/>
<organism evidence="1">
    <name type="scientific">Rhodopseudomonas palustris (strain BisB18)</name>
    <dbReference type="NCBI Taxonomy" id="316056"/>
    <lineage>
        <taxon>Bacteria</taxon>
        <taxon>Pseudomonadati</taxon>
        <taxon>Pseudomonadota</taxon>
        <taxon>Alphaproteobacteria</taxon>
        <taxon>Hyphomicrobiales</taxon>
        <taxon>Nitrobacteraceae</taxon>
        <taxon>Rhodopseudomonas</taxon>
    </lineage>
</organism>
<sequence length="80" mass="8868">MAAAAPLTTPRCCDVPECDALTRIVKLWNGRGTKRGRISRIALFFAFTARSPKIRRGVAQHLERRIGRAPRRAAQQLIAG</sequence>